<dbReference type="Proteomes" id="UP001283341">
    <property type="component" value="Unassembled WGS sequence"/>
</dbReference>
<dbReference type="EMBL" id="JAUEDM010000001">
    <property type="protein sequence ID" value="KAK3329124.1"/>
    <property type="molecule type" value="Genomic_DNA"/>
</dbReference>
<protein>
    <submittedName>
        <fullName evidence="2">Uncharacterized protein</fullName>
    </submittedName>
</protein>
<dbReference type="AlphaFoldDB" id="A0AAE0IQ23"/>
<comment type="caution">
    <text evidence="2">The sequence shown here is derived from an EMBL/GenBank/DDBJ whole genome shotgun (WGS) entry which is preliminary data.</text>
</comment>
<evidence type="ECO:0000313" key="2">
    <source>
        <dbReference type="EMBL" id="KAK3329124.1"/>
    </source>
</evidence>
<keyword evidence="3" id="KW-1185">Reference proteome</keyword>
<evidence type="ECO:0000256" key="1">
    <source>
        <dbReference type="SAM" id="MobiDB-lite"/>
    </source>
</evidence>
<feature type="compositionally biased region" description="Acidic residues" evidence="1">
    <location>
        <begin position="253"/>
        <end position="269"/>
    </location>
</feature>
<evidence type="ECO:0000313" key="3">
    <source>
        <dbReference type="Proteomes" id="UP001283341"/>
    </source>
</evidence>
<proteinExistence type="predicted"/>
<gene>
    <name evidence="2" type="ORF">B0H66DRAFT_596724</name>
</gene>
<reference evidence="2" key="2">
    <citation type="submission" date="2023-06" db="EMBL/GenBank/DDBJ databases">
        <authorList>
            <consortium name="Lawrence Berkeley National Laboratory"/>
            <person name="Haridas S."/>
            <person name="Hensen N."/>
            <person name="Bonometti L."/>
            <person name="Westerberg I."/>
            <person name="Brannstrom I.O."/>
            <person name="Guillou S."/>
            <person name="Cros-Aarteil S."/>
            <person name="Calhoun S."/>
            <person name="Kuo A."/>
            <person name="Mondo S."/>
            <person name="Pangilinan J."/>
            <person name="Riley R."/>
            <person name="Labutti K."/>
            <person name="Andreopoulos B."/>
            <person name="Lipzen A."/>
            <person name="Chen C."/>
            <person name="Yanf M."/>
            <person name="Daum C."/>
            <person name="Ng V."/>
            <person name="Clum A."/>
            <person name="Steindorff A."/>
            <person name="Ohm R."/>
            <person name="Martin F."/>
            <person name="Silar P."/>
            <person name="Natvig D."/>
            <person name="Lalanne C."/>
            <person name="Gautier V."/>
            <person name="Ament-Velasquez S.L."/>
            <person name="Kruys A."/>
            <person name="Hutchinson M.I."/>
            <person name="Powell A.J."/>
            <person name="Barry K."/>
            <person name="Miller A.N."/>
            <person name="Grigoriev I.V."/>
            <person name="Debuchy R."/>
            <person name="Gladieux P."/>
            <person name="Thoren M.H."/>
            <person name="Johannesson H."/>
        </authorList>
    </citation>
    <scope>NUCLEOTIDE SEQUENCE</scope>
    <source>
        <strain evidence="2">CBS 118394</strain>
    </source>
</reference>
<sequence>MVSKITPDFPRTFFTIPSTAFIPDDLIQLGQVIKDPNLPFDRIAPPPATLLTGPLAPRTASVLEFVAVNRATKALSVGLAAHAAELVSADFNAVKSHSETVSWDAAALETQYFVPSEAPNQLLGGLQQTAAVRQWLKKMRFRPQARAAYLVTGVKIARQPGTISCRADDVKGIDAQVQAVVDPWGLVQAGVHGGVGSAAGTESKGKPTDSYVFAYQLHEIKVSALTGKAALGDLLGSKNVNAMYGEQNRGADSDEDSDEDSSEGEDDSPQDVANLAVAGGDFGSELPTAGFRRTEVDLGHEAKYILMSAKLM</sequence>
<organism evidence="2 3">
    <name type="scientific">Apodospora peruviana</name>
    <dbReference type="NCBI Taxonomy" id="516989"/>
    <lineage>
        <taxon>Eukaryota</taxon>
        <taxon>Fungi</taxon>
        <taxon>Dikarya</taxon>
        <taxon>Ascomycota</taxon>
        <taxon>Pezizomycotina</taxon>
        <taxon>Sordariomycetes</taxon>
        <taxon>Sordariomycetidae</taxon>
        <taxon>Sordariales</taxon>
        <taxon>Lasiosphaeriaceae</taxon>
        <taxon>Apodospora</taxon>
    </lineage>
</organism>
<name>A0AAE0IQ23_9PEZI</name>
<reference evidence="2" key="1">
    <citation type="journal article" date="2023" name="Mol. Phylogenet. Evol.">
        <title>Genome-scale phylogeny and comparative genomics of the fungal order Sordariales.</title>
        <authorList>
            <person name="Hensen N."/>
            <person name="Bonometti L."/>
            <person name="Westerberg I."/>
            <person name="Brannstrom I.O."/>
            <person name="Guillou S."/>
            <person name="Cros-Aarteil S."/>
            <person name="Calhoun S."/>
            <person name="Haridas S."/>
            <person name="Kuo A."/>
            <person name="Mondo S."/>
            <person name="Pangilinan J."/>
            <person name="Riley R."/>
            <person name="LaButti K."/>
            <person name="Andreopoulos B."/>
            <person name="Lipzen A."/>
            <person name="Chen C."/>
            <person name="Yan M."/>
            <person name="Daum C."/>
            <person name="Ng V."/>
            <person name="Clum A."/>
            <person name="Steindorff A."/>
            <person name="Ohm R.A."/>
            <person name="Martin F."/>
            <person name="Silar P."/>
            <person name="Natvig D.O."/>
            <person name="Lalanne C."/>
            <person name="Gautier V."/>
            <person name="Ament-Velasquez S.L."/>
            <person name="Kruys A."/>
            <person name="Hutchinson M.I."/>
            <person name="Powell A.J."/>
            <person name="Barry K."/>
            <person name="Miller A.N."/>
            <person name="Grigoriev I.V."/>
            <person name="Debuchy R."/>
            <person name="Gladieux P."/>
            <person name="Hiltunen Thoren M."/>
            <person name="Johannesson H."/>
        </authorList>
    </citation>
    <scope>NUCLEOTIDE SEQUENCE</scope>
    <source>
        <strain evidence="2">CBS 118394</strain>
    </source>
</reference>
<feature type="region of interest" description="Disordered" evidence="1">
    <location>
        <begin position="246"/>
        <end position="273"/>
    </location>
</feature>
<accession>A0AAE0IQ23</accession>